<gene>
    <name evidence="7" type="ORF">V3M73_11105</name>
</gene>
<dbReference type="InterPro" id="IPR020846">
    <property type="entry name" value="MFS_dom"/>
</dbReference>
<evidence type="ECO:0000256" key="1">
    <source>
        <dbReference type="ARBA" id="ARBA00004651"/>
    </source>
</evidence>
<evidence type="ECO:0000256" key="3">
    <source>
        <dbReference type="ARBA" id="ARBA00022989"/>
    </source>
</evidence>
<dbReference type="PANTHER" id="PTHR42718:SF39">
    <property type="entry name" value="ACTINORHODIN TRANSPORTER-RELATED"/>
    <property type="match status" value="1"/>
</dbReference>
<dbReference type="InterPro" id="IPR011701">
    <property type="entry name" value="MFS"/>
</dbReference>
<dbReference type="RefSeq" id="WP_367246531.1">
    <property type="nucleotide sequence ID" value="NZ_JBAGNM010000075.1"/>
</dbReference>
<dbReference type="Gene3D" id="1.20.1250.20">
    <property type="entry name" value="MFS general substrate transporter like domains"/>
    <property type="match status" value="1"/>
</dbReference>
<feature type="non-terminal residue" evidence="7">
    <location>
        <position position="1"/>
    </location>
</feature>
<comment type="caution">
    <text evidence="7">The sequence shown here is derived from an EMBL/GenBank/DDBJ whole genome shotgun (WGS) entry which is preliminary data.</text>
</comment>
<dbReference type="Pfam" id="PF07690">
    <property type="entry name" value="MFS_1"/>
    <property type="match status" value="1"/>
</dbReference>
<reference evidence="7 8" key="1">
    <citation type="submission" date="2024-01" db="EMBL/GenBank/DDBJ databases">
        <title>Genomic analysis and antimicrobial resistance profiles of Trueperella pyogenes isolated from domestic and wild animals.</title>
        <authorList>
            <person name="Magossi G."/>
            <person name="Gzyl K.E."/>
            <person name="Holman D.B."/>
            <person name="Amat S."/>
        </authorList>
    </citation>
    <scope>NUCLEOTIDE SEQUENCE [LARGE SCALE GENOMIC DNA]</scope>
    <source>
        <strain evidence="7 8">1494</strain>
    </source>
</reference>
<sequence length="326" mass="35951">RWSFIINFPIGVGGLLLAIFWLPFGKERRHVGINRAAARSEYIEMQQREGRFYKRPKIDLDPLGMVLLALSVLGIMLPFMSTGWAFAWVLLPAGCVLLCLWVAWEASYKKRGHEPMVDLGLFSIRTFSWSSAISVFLFLGMTSIFVVLAMFLQRGLAVSALDVGLVTLPNALISGYAAMWAGKRALLHGRSLQLLALCLMIIGVAGMLGVVWGIQHGLSYWWLTIPVTILGFGQGAMGSANQTQSMLDVPAEHGGTAGGIIQTGQRIATAIGIAMITAAFFWCQRSYGPEKGWYDAVYLAYVLILGFLAIALLLAVMFWREGRKRR</sequence>
<evidence type="ECO:0000256" key="4">
    <source>
        <dbReference type="ARBA" id="ARBA00023136"/>
    </source>
</evidence>
<evidence type="ECO:0000256" key="2">
    <source>
        <dbReference type="ARBA" id="ARBA00022692"/>
    </source>
</evidence>
<feature type="transmembrane region" description="Helical" evidence="5">
    <location>
        <begin position="127"/>
        <end position="151"/>
    </location>
</feature>
<dbReference type="PROSITE" id="PS50850">
    <property type="entry name" value="MFS"/>
    <property type="match status" value="1"/>
</dbReference>
<organism evidence="7 8">
    <name type="scientific">Trueperella pyogenes</name>
    <dbReference type="NCBI Taxonomy" id="1661"/>
    <lineage>
        <taxon>Bacteria</taxon>
        <taxon>Bacillati</taxon>
        <taxon>Actinomycetota</taxon>
        <taxon>Actinomycetes</taxon>
        <taxon>Actinomycetales</taxon>
        <taxon>Actinomycetaceae</taxon>
        <taxon>Trueperella</taxon>
    </lineage>
</organism>
<feature type="transmembrane region" description="Helical" evidence="5">
    <location>
        <begin position="85"/>
        <end position="106"/>
    </location>
</feature>
<evidence type="ECO:0000256" key="5">
    <source>
        <dbReference type="SAM" id="Phobius"/>
    </source>
</evidence>
<feature type="transmembrane region" description="Helical" evidence="5">
    <location>
        <begin position="60"/>
        <end position="79"/>
    </location>
</feature>
<feature type="transmembrane region" description="Helical" evidence="5">
    <location>
        <begin position="267"/>
        <end position="287"/>
    </location>
</feature>
<protein>
    <submittedName>
        <fullName evidence="7">MFS transporter</fullName>
    </submittedName>
</protein>
<feature type="domain" description="Major facilitator superfamily (MFS) profile" evidence="6">
    <location>
        <begin position="127"/>
        <end position="326"/>
    </location>
</feature>
<feature type="transmembrane region" description="Helical" evidence="5">
    <location>
        <begin position="163"/>
        <end position="182"/>
    </location>
</feature>
<keyword evidence="8" id="KW-1185">Reference proteome</keyword>
<evidence type="ECO:0000313" key="8">
    <source>
        <dbReference type="Proteomes" id="UP001555100"/>
    </source>
</evidence>
<name>A0ABV3NED4_9ACTO</name>
<feature type="transmembrane region" description="Helical" evidence="5">
    <location>
        <begin position="6"/>
        <end position="25"/>
    </location>
</feature>
<dbReference type="InterPro" id="IPR036259">
    <property type="entry name" value="MFS_trans_sf"/>
</dbReference>
<dbReference type="EMBL" id="JBAGNM010000075">
    <property type="protein sequence ID" value="MEW6955560.1"/>
    <property type="molecule type" value="Genomic_DNA"/>
</dbReference>
<evidence type="ECO:0000259" key="6">
    <source>
        <dbReference type="PROSITE" id="PS50850"/>
    </source>
</evidence>
<dbReference type="PANTHER" id="PTHR42718">
    <property type="entry name" value="MAJOR FACILITATOR SUPERFAMILY MULTIDRUG TRANSPORTER MFSC"/>
    <property type="match status" value="1"/>
</dbReference>
<keyword evidence="2 5" id="KW-0812">Transmembrane</keyword>
<feature type="transmembrane region" description="Helical" evidence="5">
    <location>
        <begin position="194"/>
        <end position="214"/>
    </location>
</feature>
<dbReference type="Proteomes" id="UP001555100">
    <property type="component" value="Unassembled WGS sequence"/>
</dbReference>
<dbReference type="SUPFAM" id="SSF103473">
    <property type="entry name" value="MFS general substrate transporter"/>
    <property type="match status" value="1"/>
</dbReference>
<proteinExistence type="predicted"/>
<accession>A0ABV3NED4</accession>
<keyword evidence="4 5" id="KW-0472">Membrane</keyword>
<evidence type="ECO:0000313" key="7">
    <source>
        <dbReference type="EMBL" id="MEW6955560.1"/>
    </source>
</evidence>
<comment type="subcellular location">
    <subcellularLocation>
        <location evidence="1">Cell membrane</location>
        <topology evidence="1">Multi-pass membrane protein</topology>
    </subcellularLocation>
</comment>
<feature type="transmembrane region" description="Helical" evidence="5">
    <location>
        <begin position="220"/>
        <end position="237"/>
    </location>
</feature>
<keyword evidence="3 5" id="KW-1133">Transmembrane helix</keyword>
<feature type="transmembrane region" description="Helical" evidence="5">
    <location>
        <begin position="299"/>
        <end position="319"/>
    </location>
</feature>